<accession>A0A8X7CBZ6</accession>
<name>A0A8X7CBZ6_9ARAC</name>
<keyword evidence="2" id="KW-1185">Reference proteome</keyword>
<dbReference type="Proteomes" id="UP000886998">
    <property type="component" value="Unassembled WGS sequence"/>
</dbReference>
<organism evidence="1 2">
    <name type="scientific">Trichonephila inaurata madagascariensis</name>
    <dbReference type="NCBI Taxonomy" id="2747483"/>
    <lineage>
        <taxon>Eukaryota</taxon>
        <taxon>Metazoa</taxon>
        <taxon>Ecdysozoa</taxon>
        <taxon>Arthropoda</taxon>
        <taxon>Chelicerata</taxon>
        <taxon>Arachnida</taxon>
        <taxon>Araneae</taxon>
        <taxon>Araneomorphae</taxon>
        <taxon>Entelegynae</taxon>
        <taxon>Araneoidea</taxon>
        <taxon>Nephilidae</taxon>
        <taxon>Trichonephila</taxon>
        <taxon>Trichonephila inaurata</taxon>
    </lineage>
</organism>
<dbReference type="AlphaFoldDB" id="A0A8X7CBZ6"/>
<gene>
    <name evidence="1" type="ORF">TNIN_217461</name>
</gene>
<comment type="caution">
    <text evidence="1">The sequence shown here is derived from an EMBL/GenBank/DDBJ whole genome shotgun (WGS) entry which is preliminary data.</text>
</comment>
<proteinExistence type="predicted"/>
<sequence length="144" mass="16029">MAVLTCPKSIPSWTGLRNGINESTNFSTPSNRIKIPNIPSLTQVVTLDPKAIERVDLCTSGLFPICSRLTFLKYSDPPLPMRHFHNHLIPHLFPGDSKSALTTVRTRYWRKSPLGARNANTVEIVGDILKPGTGQHTWDEIGLK</sequence>
<evidence type="ECO:0000313" key="2">
    <source>
        <dbReference type="Proteomes" id="UP000886998"/>
    </source>
</evidence>
<dbReference type="EMBL" id="BMAV01013433">
    <property type="protein sequence ID" value="GFY61128.1"/>
    <property type="molecule type" value="Genomic_DNA"/>
</dbReference>
<reference evidence="1" key="1">
    <citation type="submission" date="2020-08" db="EMBL/GenBank/DDBJ databases">
        <title>Multicomponent nature underlies the extraordinary mechanical properties of spider dragline silk.</title>
        <authorList>
            <person name="Kono N."/>
            <person name="Nakamura H."/>
            <person name="Mori M."/>
            <person name="Yoshida Y."/>
            <person name="Ohtoshi R."/>
            <person name="Malay A.D."/>
            <person name="Moran D.A.P."/>
            <person name="Tomita M."/>
            <person name="Numata K."/>
            <person name="Arakawa K."/>
        </authorList>
    </citation>
    <scope>NUCLEOTIDE SEQUENCE</scope>
</reference>
<evidence type="ECO:0000313" key="1">
    <source>
        <dbReference type="EMBL" id="GFY61128.1"/>
    </source>
</evidence>
<protein>
    <submittedName>
        <fullName evidence="1">Uncharacterized protein</fullName>
    </submittedName>
</protein>